<dbReference type="RefSeq" id="WP_012702579.1">
    <property type="nucleotide sequence ID" value="NC_012560.1"/>
</dbReference>
<dbReference type="EMBL" id="CP001157">
    <property type="protein sequence ID" value="ACO80206.1"/>
    <property type="molecule type" value="Genomic_DNA"/>
</dbReference>
<dbReference type="AlphaFoldDB" id="C1DE98"/>
<dbReference type="OrthoDB" id="7041819at2"/>
<keyword evidence="2" id="KW-1185">Reference proteome</keyword>
<protein>
    <submittedName>
        <fullName evidence="1">Uncharacterized protein</fullName>
    </submittedName>
</protein>
<reference evidence="1 2" key="1">
    <citation type="journal article" date="2009" name="J. Bacteriol.">
        <title>Genome sequence of Azotobacter vinelandii, an obligate aerobe specialized to support diverse anaerobic metabolic processes.</title>
        <authorList>
            <person name="Setubal J.C."/>
            <person name="dos Santos P."/>
            <person name="Goldman B.S."/>
            <person name="Ertesvag H."/>
            <person name="Espin G."/>
            <person name="Rubio L.M."/>
            <person name="Valla S."/>
            <person name="Almeida N.F."/>
            <person name="Balasubramanian D."/>
            <person name="Cromes L."/>
            <person name="Curatti L."/>
            <person name="Du Z."/>
            <person name="Godsy E."/>
            <person name="Goodner B."/>
            <person name="Hellner-Burris K."/>
            <person name="Hernandez J.A."/>
            <person name="Houmiel K."/>
            <person name="Imperial J."/>
            <person name="Kennedy C."/>
            <person name="Larson T.J."/>
            <person name="Latreille P."/>
            <person name="Ligon L.S."/>
            <person name="Lu J."/>
            <person name="Maerk M."/>
            <person name="Miller N.M."/>
            <person name="Norton S."/>
            <person name="O'Carroll I.P."/>
            <person name="Paulsen I."/>
            <person name="Raulfs E.C."/>
            <person name="Roemer R."/>
            <person name="Rosser J."/>
            <person name="Segura D."/>
            <person name="Slater S."/>
            <person name="Stricklin S.L."/>
            <person name="Studholme D.J."/>
            <person name="Sun J."/>
            <person name="Viana C.J."/>
            <person name="Wallin E."/>
            <person name="Wang B."/>
            <person name="Wheeler C."/>
            <person name="Zhu H."/>
            <person name="Dean D.R."/>
            <person name="Dixon R."/>
            <person name="Wood D."/>
        </authorList>
    </citation>
    <scope>NUCLEOTIDE SEQUENCE [LARGE SCALE GENOMIC DNA]</scope>
    <source>
        <strain evidence="2">DJ / ATCC BAA-1303</strain>
    </source>
</reference>
<sequence length="78" mass="9047">MEIQYITERALLARINRKLTPHDTQLKRCQADSVRYPEVGRFYHIATPTGAVLADHVNIETMARDIGVLADWERLERL</sequence>
<accession>C1DE98</accession>
<proteinExistence type="predicted"/>
<dbReference type="GeneID" id="88187010"/>
<dbReference type="KEGG" id="avn:Avin_40710"/>
<dbReference type="Proteomes" id="UP000002424">
    <property type="component" value="Chromosome"/>
</dbReference>
<evidence type="ECO:0000313" key="1">
    <source>
        <dbReference type="EMBL" id="ACO80206.1"/>
    </source>
</evidence>
<gene>
    <name evidence="1" type="ordered locus">Avin_40710</name>
</gene>
<dbReference type="EnsemblBacteria" id="ACO80206">
    <property type="protein sequence ID" value="ACO80206"/>
    <property type="gene ID" value="Avin_40710"/>
</dbReference>
<evidence type="ECO:0000313" key="2">
    <source>
        <dbReference type="Proteomes" id="UP000002424"/>
    </source>
</evidence>
<dbReference type="HOGENOM" id="CLU_198755_0_0_6"/>
<name>C1DE98_AZOVD</name>
<organism evidence="1 2">
    <name type="scientific">Azotobacter vinelandii (strain DJ / ATCC BAA-1303)</name>
    <dbReference type="NCBI Taxonomy" id="322710"/>
    <lineage>
        <taxon>Bacteria</taxon>
        <taxon>Pseudomonadati</taxon>
        <taxon>Pseudomonadota</taxon>
        <taxon>Gammaproteobacteria</taxon>
        <taxon>Pseudomonadales</taxon>
        <taxon>Pseudomonadaceae</taxon>
        <taxon>Azotobacter</taxon>
    </lineage>
</organism>